<keyword evidence="11" id="KW-0411">Iron-sulfur</keyword>
<dbReference type="Pfam" id="PF04898">
    <property type="entry name" value="Glu_syn_central"/>
    <property type="match status" value="1"/>
</dbReference>
<comment type="similarity">
    <text evidence="3">Belongs to the glutamate synthase family.</text>
</comment>
<keyword evidence="10" id="KW-0408">Iron</keyword>
<dbReference type="GO" id="GO:0006537">
    <property type="term" value="P:glutamate biosynthetic process"/>
    <property type="evidence" value="ECO:0007669"/>
    <property type="project" value="UniProtKB-KW"/>
</dbReference>
<reference evidence="17" key="1">
    <citation type="submission" date="2020-01" db="EMBL/GenBank/DDBJ databases">
        <authorList>
            <person name="Meier V. D."/>
            <person name="Meier V D."/>
        </authorList>
    </citation>
    <scope>NUCLEOTIDE SEQUENCE</scope>
    <source>
        <strain evidence="17">HLG_WM_MAG_05</strain>
    </source>
</reference>
<proteinExistence type="inferred from homology"/>
<dbReference type="GO" id="GO:0046872">
    <property type="term" value="F:metal ion binding"/>
    <property type="evidence" value="ECO:0007669"/>
    <property type="project" value="UniProtKB-KW"/>
</dbReference>
<evidence type="ECO:0000256" key="7">
    <source>
        <dbReference type="ARBA" id="ARBA00022723"/>
    </source>
</evidence>
<evidence type="ECO:0000256" key="15">
    <source>
        <dbReference type="SAM" id="MobiDB-lite"/>
    </source>
</evidence>
<dbReference type="PROSITE" id="PS51278">
    <property type="entry name" value="GATASE_TYPE_2"/>
    <property type="match status" value="1"/>
</dbReference>
<dbReference type="CDD" id="cd02808">
    <property type="entry name" value="GltS_FMN"/>
    <property type="match status" value="1"/>
</dbReference>
<keyword evidence="4" id="KW-0028">Amino-acid biosynthesis</keyword>
<keyword evidence="5" id="KW-0285">Flavoprotein</keyword>
<keyword evidence="9 17" id="KW-0560">Oxidoreductase</keyword>
<dbReference type="InterPro" id="IPR006982">
    <property type="entry name" value="Glu_synth_centr_N"/>
</dbReference>
<dbReference type="Pfam" id="PF00310">
    <property type="entry name" value="GATase_2"/>
    <property type="match status" value="1"/>
</dbReference>
<keyword evidence="8" id="KW-0315">Glutamine amidotransferase</keyword>
<comment type="cofactor">
    <cofactor evidence="2">
        <name>[3Fe-4S] cluster</name>
        <dbReference type="ChEBI" id="CHEBI:21137"/>
    </cofactor>
</comment>
<dbReference type="Pfam" id="PF01493">
    <property type="entry name" value="GXGXG"/>
    <property type="match status" value="1"/>
</dbReference>
<dbReference type="InterPro" id="IPR036485">
    <property type="entry name" value="Glu_synth_asu_C_sf"/>
</dbReference>
<dbReference type="InterPro" id="IPR013785">
    <property type="entry name" value="Aldolase_TIM"/>
</dbReference>
<dbReference type="GO" id="GO:0051538">
    <property type="term" value="F:3 iron, 4 sulfur cluster binding"/>
    <property type="evidence" value="ECO:0007669"/>
    <property type="project" value="UniProtKB-KW"/>
</dbReference>
<evidence type="ECO:0000256" key="1">
    <source>
        <dbReference type="ARBA" id="ARBA00001917"/>
    </source>
</evidence>
<dbReference type="Gene3D" id="3.60.20.10">
    <property type="entry name" value="Glutamine Phosphoribosylpyrophosphate, subunit 1, domain 1"/>
    <property type="match status" value="1"/>
</dbReference>
<evidence type="ECO:0000256" key="10">
    <source>
        <dbReference type="ARBA" id="ARBA00023004"/>
    </source>
</evidence>
<evidence type="ECO:0000256" key="5">
    <source>
        <dbReference type="ARBA" id="ARBA00022630"/>
    </source>
</evidence>
<dbReference type="PANTHER" id="PTHR11938">
    <property type="entry name" value="FAD NADPH DEHYDROGENASE/OXIDOREDUCTASE"/>
    <property type="match status" value="1"/>
</dbReference>
<feature type="compositionally biased region" description="Basic and acidic residues" evidence="15">
    <location>
        <begin position="896"/>
        <end position="905"/>
    </location>
</feature>
<evidence type="ECO:0000256" key="11">
    <source>
        <dbReference type="ARBA" id="ARBA00023014"/>
    </source>
</evidence>
<dbReference type="InterPro" id="IPR002489">
    <property type="entry name" value="Glu_synth_asu_C"/>
</dbReference>
<dbReference type="CDD" id="cd00713">
    <property type="entry name" value="GltS"/>
    <property type="match status" value="1"/>
</dbReference>
<dbReference type="NCBIfam" id="NF008730">
    <property type="entry name" value="PRK11750.1"/>
    <property type="match status" value="1"/>
</dbReference>
<feature type="domain" description="Glutamine amidotransferase type-2" evidence="16">
    <location>
        <begin position="12"/>
        <end position="399"/>
    </location>
</feature>
<dbReference type="InterPro" id="IPR017932">
    <property type="entry name" value="GATase_2_dom"/>
</dbReference>
<gene>
    <name evidence="17" type="ORF">HELGO_WM4735</name>
</gene>
<keyword evidence="13" id="KW-0003">3Fe-4S</keyword>
<dbReference type="InterPro" id="IPR002932">
    <property type="entry name" value="Glu_synthdom"/>
</dbReference>
<name>A0A6S6TCY4_9BACT</name>
<dbReference type="SUPFAM" id="SSF56235">
    <property type="entry name" value="N-terminal nucleophile aminohydrolases (Ntn hydrolases)"/>
    <property type="match status" value="1"/>
</dbReference>
<dbReference type="InterPro" id="IPR050711">
    <property type="entry name" value="ET-N_metabolism_enzyme"/>
</dbReference>
<dbReference type="Gene3D" id="3.20.20.70">
    <property type="entry name" value="Aldolase class I"/>
    <property type="match status" value="2"/>
</dbReference>
<evidence type="ECO:0000256" key="2">
    <source>
        <dbReference type="ARBA" id="ARBA00001927"/>
    </source>
</evidence>
<evidence type="ECO:0000256" key="8">
    <source>
        <dbReference type="ARBA" id="ARBA00022962"/>
    </source>
</evidence>
<dbReference type="InterPro" id="IPR029055">
    <property type="entry name" value="Ntn_hydrolases_N"/>
</dbReference>
<dbReference type="GO" id="GO:0019676">
    <property type="term" value="P:ammonia assimilation cycle"/>
    <property type="evidence" value="ECO:0007669"/>
    <property type="project" value="TreeGrafter"/>
</dbReference>
<dbReference type="SUPFAM" id="SSF51395">
    <property type="entry name" value="FMN-linked oxidoreductases"/>
    <property type="match status" value="1"/>
</dbReference>
<dbReference type="EC" id="1.4.1.13" evidence="17"/>
<dbReference type="SUPFAM" id="SSF69336">
    <property type="entry name" value="Alpha subunit of glutamate synthase, C-terminal domain"/>
    <property type="match status" value="1"/>
</dbReference>
<organism evidence="17">
    <name type="scientific">uncultured Sulfurovum sp</name>
    <dbReference type="NCBI Taxonomy" id="269237"/>
    <lineage>
        <taxon>Bacteria</taxon>
        <taxon>Pseudomonadati</taxon>
        <taxon>Campylobacterota</taxon>
        <taxon>Epsilonproteobacteria</taxon>
        <taxon>Campylobacterales</taxon>
        <taxon>Sulfurovaceae</taxon>
        <taxon>Sulfurovum</taxon>
        <taxon>environmental samples</taxon>
    </lineage>
</organism>
<dbReference type="EMBL" id="CACVAU010000050">
    <property type="protein sequence ID" value="CAA6817045.1"/>
    <property type="molecule type" value="Genomic_DNA"/>
</dbReference>
<evidence type="ECO:0000256" key="3">
    <source>
        <dbReference type="ARBA" id="ARBA00009716"/>
    </source>
</evidence>
<dbReference type="Gene3D" id="2.160.20.60">
    <property type="entry name" value="Glutamate synthase, alpha subunit, C-terminal domain"/>
    <property type="match status" value="1"/>
</dbReference>
<dbReference type="Pfam" id="PF01645">
    <property type="entry name" value="Glu_synthase"/>
    <property type="match status" value="1"/>
</dbReference>
<evidence type="ECO:0000256" key="6">
    <source>
        <dbReference type="ARBA" id="ARBA00022643"/>
    </source>
</evidence>
<evidence type="ECO:0000313" key="17">
    <source>
        <dbReference type="EMBL" id="CAA6817045.1"/>
    </source>
</evidence>
<keyword evidence="6" id="KW-0288">FMN</keyword>
<dbReference type="PANTHER" id="PTHR11938:SF133">
    <property type="entry name" value="GLUTAMATE SYNTHASE (NADH)"/>
    <property type="match status" value="1"/>
</dbReference>
<keyword evidence="7" id="KW-0479">Metal-binding</keyword>
<sequence>MQDLFTSFKDNCGFGLLASIDNTPTHKNLEDAVTSLSRMMHRGAVAADGKTGDGSGLLLSIPKSFFAKEAASHGIELPESYAVAMVFSNHEADFEVIQKVCDNNDLSVLYTRTVPTDNNALGEQALALLPNIKQVFVAPKSAVASQRFEALVYLSRKEIEAELSMDKSFYIPSFSTSVVSYKGLVMPTHIKEFYKDLANEEFKISFCLFHQRFSTNTLPQWKLAQPFRMIAHNGEINSVTANRFNVAAKMASAKSDVFSDEEMERLKNVIQNDMSDSASLDNFMEFLRVNGVDFFKAARSLVPAPWHNAPHMDSDLRAFYEYASTCFEPWDGPAAVSMTDGRYIGCVLDRNGLRPSKYIITTDNRLLIASEYGVLSIPDEEIVERGRLQSGQMMGIDLKNATVLKSHDIDEYLKVSNPYDKWLGKNMEYLQEHKPEATTLETNVKCNSENMEEKQRYFNYTLEVVREIIKPMLLEGKETTGSMGDDTPIAAFSTEQRNFTDFFKQKFAQVTNPPIDPIREKTVMSLNTGFGATQNILADSASHAKRLKTVLPVMSAAKFSLLQEFGDENNEKYDTSYKVGQYDTTYTNDLKASLNALVAKIVIDVRDNGVRTVILDDRALNGDNKVMPMLMVIGHLSQELLANDVRHLASIVAATGEVFDPHSAACMIAYGAAAIFPYLLYYTVRELAGDDVEIVQTLRKFRRAMGAGLMKIMSKMGISTISSYRNSKLFDSIGLSQEIVQDCFNGTRALLYGLGYDDIDARINATHRRAFTTAFEGKKNNLYKGGYYKYKKGEEFHDFSRPTISAMQKASETGDKADYEKVKNLVNKRDKKFIRDFYELTSDRASISIDEVEPLSEIFKRFSTAAMSMGSISEEAHTTLAVAMNRIGGKSNSGEGGEHPSRYGTERNSSIKQIASGRFGVTPEYLRSATELQIKVAQGAKPGEGGQLPGSKVSPLIAELRFTKPGVTLISPPPHHDIYSIEDLAQLIFDLKQINPNARVAVKLVSTAGVGTVAAGVAKAYADKIIISGADGGTGAAPIGSIRFAGNPWELGLIEAHNALKANNLRGQVTVETDGGLKTGLDVVKAAILGAEEYAFGTGALVLVGCMMLRVCHLNTCGVGVATQDVHLREKFTGNVDKVVNYFTLIAQEIREILADLGYKSLEEIVGQNHLLKVIDDEFAKKFNLEEMLYKLDGVNTCQVASNEPYDQNEYEQEMIEELMPTIKDPSTPMTLNKTIGNLNRSFATRISGEIAAIHGNAGLPDGSITLNMKGTAGQSLGAFMSKGINININGAGNDYIGKGMHGGNIVITATKAGQAFALGGNTCLYGATGGKLYVHGMVGERFAVRNSGVTAVVEGTGDHPCEYMTGGTVAILGQTGVNFGAGMTGGKAFVYDEEGALYEKVNPELVEALRIDTDEWDAEAFELKDLLKDYVKKTGSEMATYILAHWRTEIRKFWMVAPRGVKPTVLADKRGE</sequence>
<evidence type="ECO:0000256" key="4">
    <source>
        <dbReference type="ARBA" id="ARBA00022605"/>
    </source>
</evidence>
<evidence type="ECO:0000256" key="9">
    <source>
        <dbReference type="ARBA" id="ARBA00023002"/>
    </source>
</evidence>
<feature type="region of interest" description="Disordered" evidence="15">
    <location>
        <begin position="888"/>
        <end position="907"/>
    </location>
</feature>
<evidence type="ECO:0000256" key="13">
    <source>
        <dbReference type="ARBA" id="ARBA00023291"/>
    </source>
</evidence>
<accession>A0A6S6TCY4</accession>
<comment type="cofactor">
    <cofactor evidence="1">
        <name>FMN</name>
        <dbReference type="ChEBI" id="CHEBI:58210"/>
    </cofactor>
</comment>
<protein>
    <submittedName>
        <fullName evidence="17">Glutamate synthase [NADPH] large chain (EC)</fullName>
        <ecNumber evidence="17">1.4.1.13</ecNumber>
    </submittedName>
</protein>
<evidence type="ECO:0000256" key="12">
    <source>
        <dbReference type="ARBA" id="ARBA00023164"/>
    </source>
</evidence>
<evidence type="ECO:0000259" key="16">
    <source>
        <dbReference type="PROSITE" id="PS51278"/>
    </source>
</evidence>
<evidence type="ECO:0000256" key="14">
    <source>
        <dbReference type="ARBA" id="ARBA00029440"/>
    </source>
</evidence>
<comment type="pathway">
    <text evidence="14">Amino-acid biosynthesis.</text>
</comment>
<keyword evidence="12" id="KW-0314">Glutamate biosynthesis</keyword>
<dbReference type="GO" id="GO:0004355">
    <property type="term" value="F:glutamate synthase (NADPH) activity"/>
    <property type="evidence" value="ECO:0007669"/>
    <property type="project" value="UniProtKB-EC"/>
</dbReference>